<feature type="compositionally biased region" description="Polar residues" evidence="1">
    <location>
        <begin position="360"/>
        <end position="372"/>
    </location>
</feature>
<reference evidence="2 3" key="1">
    <citation type="submission" date="2019-05" db="EMBL/GenBank/DDBJ databases">
        <title>Emergence of the Ug99 lineage of the wheat stem rust pathogen through somatic hybridization.</title>
        <authorList>
            <person name="Li F."/>
            <person name="Upadhyaya N.M."/>
            <person name="Sperschneider J."/>
            <person name="Matny O."/>
            <person name="Nguyen-Phuc H."/>
            <person name="Mago R."/>
            <person name="Raley C."/>
            <person name="Miller M.E."/>
            <person name="Silverstein K.A.T."/>
            <person name="Henningsen E."/>
            <person name="Hirsch C.D."/>
            <person name="Visser B."/>
            <person name="Pretorius Z.A."/>
            <person name="Steffenson B.J."/>
            <person name="Schwessinger B."/>
            <person name="Dodds P.N."/>
            <person name="Figueroa M."/>
        </authorList>
    </citation>
    <scope>NUCLEOTIDE SEQUENCE [LARGE SCALE GENOMIC DNA]</scope>
    <source>
        <strain evidence="2 3">Ug99</strain>
    </source>
</reference>
<accession>A0A5B0RH26</accession>
<evidence type="ECO:0000256" key="1">
    <source>
        <dbReference type="SAM" id="MobiDB-lite"/>
    </source>
</evidence>
<proteinExistence type="predicted"/>
<feature type="region of interest" description="Disordered" evidence="1">
    <location>
        <begin position="341"/>
        <end position="372"/>
    </location>
</feature>
<feature type="compositionally biased region" description="Polar residues" evidence="1">
    <location>
        <begin position="289"/>
        <end position="299"/>
    </location>
</feature>
<sequence length="372" mass="41526">MKHIVLPPGVPHLPHNLGEASHGKLSASQWHALYVFVIPLVICELYIDEVGAIDLHSNWYKFLANTAQLVQFHPNHHFALHTPQQMSDWGPLVSVSEFAGERLIGFLQKINTNNKIDEMHQSMITRGCRLQHMLASSDYNQLANVLDNNNPQRGRKTKSPPPSSIVIASPSLADFLPSHRTLFPSLLPPLFGPSSLIGQNKDPYYLVTHRPSSDLLKLRVCPVQIAERSKDCATLKITIGADRLRYLQSRPIRLIDYSYPFGPSDRPISSNPFADLNGDQLLPTPFADLNTSDRLQPQKTAHRHRAIDQTPGSSPSLHHPPSFPPALPACLLPSSAWSNHQHQTLPRFNRAPSKIRLLQPSKSHSNRSNGLT</sequence>
<evidence type="ECO:0000313" key="3">
    <source>
        <dbReference type="Proteomes" id="UP000325313"/>
    </source>
</evidence>
<organism evidence="2 3">
    <name type="scientific">Puccinia graminis f. sp. tritici</name>
    <dbReference type="NCBI Taxonomy" id="56615"/>
    <lineage>
        <taxon>Eukaryota</taxon>
        <taxon>Fungi</taxon>
        <taxon>Dikarya</taxon>
        <taxon>Basidiomycota</taxon>
        <taxon>Pucciniomycotina</taxon>
        <taxon>Pucciniomycetes</taxon>
        <taxon>Pucciniales</taxon>
        <taxon>Pucciniaceae</taxon>
        <taxon>Puccinia</taxon>
    </lineage>
</organism>
<feature type="region of interest" description="Disordered" evidence="1">
    <location>
        <begin position="285"/>
        <end position="325"/>
    </location>
</feature>
<dbReference type="AlphaFoldDB" id="A0A5B0RH26"/>
<evidence type="ECO:0000313" key="2">
    <source>
        <dbReference type="EMBL" id="KAA1124709.1"/>
    </source>
</evidence>
<gene>
    <name evidence="2" type="ORF">PGTUg99_031821</name>
</gene>
<dbReference type="EMBL" id="VDEP01000203">
    <property type="protein sequence ID" value="KAA1124709.1"/>
    <property type="molecule type" value="Genomic_DNA"/>
</dbReference>
<protein>
    <submittedName>
        <fullName evidence="2">Uncharacterized protein</fullName>
    </submittedName>
</protein>
<name>A0A5B0RH26_PUCGR</name>
<dbReference type="Proteomes" id="UP000325313">
    <property type="component" value="Unassembled WGS sequence"/>
</dbReference>
<comment type="caution">
    <text evidence="2">The sequence shown here is derived from an EMBL/GenBank/DDBJ whole genome shotgun (WGS) entry which is preliminary data.</text>
</comment>